<protein>
    <submittedName>
        <fullName evidence="1">Uncharacterized protein</fullName>
    </submittedName>
</protein>
<name>A0AAW5WGC9_9ENTR</name>
<dbReference type="Proteomes" id="UP001207430">
    <property type="component" value="Unassembled WGS sequence"/>
</dbReference>
<comment type="caution">
    <text evidence="1">The sequence shown here is derived from an EMBL/GenBank/DDBJ whole genome shotgun (WGS) entry which is preliminary data.</text>
</comment>
<reference evidence="1" key="1">
    <citation type="submission" date="2022-07" db="EMBL/GenBank/DDBJ databases">
        <title>Genome Sequence of Citrobacter portucalensis from Edible Snails.</title>
        <authorList>
            <person name="Okafor A.C."/>
            <person name="Ogbo F.C."/>
            <person name="Ruppitsch W."/>
            <person name="Allerberger F."/>
        </authorList>
    </citation>
    <scope>NUCLEOTIDE SEQUENCE</scope>
    <source>
        <strain evidence="1">Igbk 7</strain>
    </source>
</reference>
<proteinExistence type="predicted"/>
<dbReference type="RefSeq" id="WP_267449690.1">
    <property type="nucleotide sequence ID" value="NZ_JANDBG010000036.1"/>
</dbReference>
<organism evidence="1 2">
    <name type="scientific">Citrobacter portucalensis</name>
    <dbReference type="NCBI Taxonomy" id="1639133"/>
    <lineage>
        <taxon>Bacteria</taxon>
        <taxon>Pseudomonadati</taxon>
        <taxon>Pseudomonadota</taxon>
        <taxon>Gammaproteobacteria</taxon>
        <taxon>Enterobacterales</taxon>
        <taxon>Enterobacteriaceae</taxon>
        <taxon>Citrobacter</taxon>
        <taxon>Citrobacter freundii complex</taxon>
    </lineage>
</organism>
<gene>
    <name evidence="1" type="ORF">NLN86_23360</name>
</gene>
<sequence length="49" mass="5494">MQFTKEQLIEFAEERIAKTHPSAPPHAQAKKALYEISLEALNAEPVSMV</sequence>
<evidence type="ECO:0000313" key="1">
    <source>
        <dbReference type="EMBL" id="MCX9004559.1"/>
    </source>
</evidence>
<evidence type="ECO:0000313" key="2">
    <source>
        <dbReference type="Proteomes" id="UP001207430"/>
    </source>
</evidence>
<accession>A0AAW5WGC9</accession>
<dbReference type="AlphaFoldDB" id="A0AAW5WGC9"/>
<dbReference type="EMBL" id="JANDBG010000036">
    <property type="protein sequence ID" value="MCX9004559.1"/>
    <property type="molecule type" value="Genomic_DNA"/>
</dbReference>